<feature type="non-terminal residue" evidence="1">
    <location>
        <position position="1"/>
    </location>
</feature>
<gene>
    <name evidence="1" type="ORF">QP229_13175</name>
</gene>
<accession>A0AAW6XWZ1</accession>
<reference evidence="1" key="1">
    <citation type="submission" date="2023-05" db="EMBL/GenBank/DDBJ databases">
        <title>Cataloging the Phylogenetic Diversity of Human Bladder Bacteria.</title>
        <authorList>
            <person name="Du J."/>
        </authorList>
    </citation>
    <scope>NUCLEOTIDE SEQUENCE</scope>
    <source>
        <strain evidence="1">UMB8703</strain>
    </source>
</reference>
<dbReference type="EMBL" id="JASOIH010000686">
    <property type="protein sequence ID" value="MDK6900901.1"/>
    <property type="molecule type" value="Genomic_DNA"/>
</dbReference>
<dbReference type="Proteomes" id="UP001230629">
    <property type="component" value="Unassembled WGS sequence"/>
</dbReference>
<feature type="non-terminal residue" evidence="1">
    <location>
        <position position="77"/>
    </location>
</feature>
<name>A0AAW6XWZ1_STRAG</name>
<protein>
    <submittedName>
        <fullName evidence="1">Uncharacterized protein</fullName>
    </submittedName>
</protein>
<dbReference type="AlphaFoldDB" id="A0AAW6XWZ1"/>
<sequence>TTLTFAQMLGLQPTNLGIADRAQAGMGLLGEHLSPLISKADWYARALTAAAWGFSDVTNHRVSAATSFAALAAQRWR</sequence>
<evidence type="ECO:0000313" key="2">
    <source>
        <dbReference type="Proteomes" id="UP001230629"/>
    </source>
</evidence>
<proteinExistence type="predicted"/>
<evidence type="ECO:0000313" key="1">
    <source>
        <dbReference type="EMBL" id="MDK6900901.1"/>
    </source>
</evidence>
<organism evidence="1 2">
    <name type="scientific">Streptococcus agalactiae</name>
    <dbReference type="NCBI Taxonomy" id="1311"/>
    <lineage>
        <taxon>Bacteria</taxon>
        <taxon>Bacillati</taxon>
        <taxon>Bacillota</taxon>
        <taxon>Bacilli</taxon>
        <taxon>Lactobacillales</taxon>
        <taxon>Streptococcaceae</taxon>
        <taxon>Streptococcus</taxon>
    </lineage>
</organism>
<comment type="caution">
    <text evidence="1">The sequence shown here is derived from an EMBL/GenBank/DDBJ whole genome shotgun (WGS) entry which is preliminary data.</text>
</comment>